<comment type="caution">
    <text evidence="2">The sequence shown here is derived from an EMBL/GenBank/DDBJ whole genome shotgun (WGS) entry which is preliminary data.</text>
</comment>
<evidence type="ECO:0000313" key="3">
    <source>
        <dbReference type="Proteomes" id="UP001165648"/>
    </source>
</evidence>
<dbReference type="Pfam" id="PF00781">
    <property type="entry name" value="DAGK_cat"/>
    <property type="match status" value="1"/>
</dbReference>
<evidence type="ECO:0000313" key="2">
    <source>
        <dbReference type="EMBL" id="MCX5614176.1"/>
    </source>
</evidence>
<dbReference type="SUPFAM" id="SSF111331">
    <property type="entry name" value="NAD kinase/diacylglycerol kinase-like"/>
    <property type="match status" value="1"/>
</dbReference>
<dbReference type="InterPro" id="IPR016064">
    <property type="entry name" value="NAD/diacylglycerol_kinase_sf"/>
</dbReference>
<dbReference type="SMART" id="SM00046">
    <property type="entry name" value="DAGKc"/>
    <property type="match status" value="1"/>
</dbReference>
<keyword evidence="3" id="KW-1185">Reference proteome</keyword>
<proteinExistence type="predicted"/>
<dbReference type="Gene3D" id="3.40.50.10330">
    <property type="entry name" value="Probable inorganic polyphosphate/atp-NAD kinase, domain 1"/>
    <property type="match status" value="1"/>
</dbReference>
<gene>
    <name evidence="2" type="ORF">NQF64_02795</name>
</gene>
<reference evidence="2 3" key="1">
    <citation type="submission" date="2022-07" db="EMBL/GenBank/DDBJ databases">
        <title>Bombella genomes.</title>
        <authorList>
            <person name="Harer L."/>
            <person name="Styblova S."/>
            <person name="Ehrmann M."/>
        </authorList>
    </citation>
    <scope>NUCLEOTIDE SEQUENCE [LARGE SCALE GENOMIC DNA]</scope>
    <source>
        <strain evidence="2 3">TMW 2.2558</strain>
    </source>
</reference>
<dbReference type="Proteomes" id="UP001165648">
    <property type="component" value="Unassembled WGS sequence"/>
</dbReference>
<name>A0ABT3W5N8_9PROT</name>
<accession>A0ABT3W5N8</accession>
<protein>
    <recommendedName>
        <fullName evidence="1">DAGKc domain-containing protein</fullName>
    </recommendedName>
</protein>
<dbReference type="InterPro" id="IPR001206">
    <property type="entry name" value="Diacylglycerol_kinase_cat_dom"/>
</dbReference>
<organism evidence="2 3">
    <name type="scientific">Bombella saccharophila</name>
    <dbReference type="NCBI Taxonomy" id="2967338"/>
    <lineage>
        <taxon>Bacteria</taxon>
        <taxon>Pseudomonadati</taxon>
        <taxon>Pseudomonadota</taxon>
        <taxon>Alphaproteobacteria</taxon>
        <taxon>Acetobacterales</taxon>
        <taxon>Acetobacteraceae</taxon>
        <taxon>Bombella</taxon>
    </lineage>
</organism>
<feature type="domain" description="DAGKc" evidence="1">
    <location>
        <begin position="26"/>
        <end position="154"/>
    </location>
</feature>
<sequence length="344" mass="38149">MKQDGILFLGGCVMDNCKSSMKNLQPALIHNPNSRKNIQDDGRFIRMARRKMGDFCVSTLNDSYLAGHLAELKKKGVNFIAIDGGDGTVSACLTAIANAYRGMPLPAVAVLPSGNTNLIAGDVGFGLRGELALDRIMNPASLRSSIRAPIKLSWIGKNCPPVLGMFGGCTGYARAVRIAHSPHVLRFAPHDLAVFFTIFSSLASLLFRRSRKSWMRGNELSWLSENDNGMKEEKRGRSFLYMATALEKLSYGIWPFWNAGSGRSGFHFLDVNACPKRLPSAFFYLLRGRVPGWLWSHEDYQSMVVKKMILETDSDFVLDGEVFPASGNEKIMLEEGPSFRFLHV</sequence>
<dbReference type="RefSeq" id="WP_266106390.1">
    <property type="nucleotide sequence ID" value="NZ_JANIDW010000001.1"/>
</dbReference>
<evidence type="ECO:0000259" key="1">
    <source>
        <dbReference type="SMART" id="SM00046"/>
    </source>
</evidence>
<dbReference type="EMBL" id="JANIDW010000001">
    <property type="protein sequence ID" value="MCX5614176.1"/>
    <property type="molecule type" value="Genomic_DNA"/>
</dbReference>
<dbReference type="InterPro" id="IPR017438">
    <property type="entry name" value="ATP-NAD_kinase_N"/>
</dbReference>